<dbReference type="InterPro" id="IPR007360">
    <property type="entry name" value="SirB"/>
</dbReference>
<evidence type="ECO:0000256" key="1">
    <source>
        <dbReference type="SAM" id="Phobius"/>
    </source>
</evidence>
<keyword evidence="1" id="KW-0472">Membrane</keyword>
<keyword evidence="1" id="KW-1133">Transmembrane helix</keyword>
<protein>
    <submittedName>
        <fullName evidence="2">Uncharacterized membrane protein SirB2</fullName>
    </submittedName>
</protein>
<feature type="transmembrane region" description="Helical" evidence="1">
    <location>
        <begin position="99"/>
        <end position="117"/>
    </location>
</feature>
<keyword evidence="1" id="KW-0812">Transmembrane</keyword>
<accession>A0A1I1TC69</accession>
<evidence type="ECO:0000313" key="3">
    <source>
        <dbReference type="Proteomes" id="UP000198862"/>
    </source>
</evidence>
<dbReference type="PANTHER" id="PTHR39594">
    <property type="entry name" value="PROTEIN YCHQ"/>
    <property type="match status" value="1"/>
</dbReference>
<dbReference type="AlphaFoldDB" id="A0A1I1TC69"/>
<keyword evidence="3" id="KW-1185">Reference proteome</keyword>
<evidence type="ECO:0000313" key="2">
    <source>
        <dbReference type="EMBL" id="SFD56211.1"/>
    </source>
</evidence>
<feature type="transmembrane region" description="Helical" evidence="1">
    <location>
        <begin position="6"/>
        <end position="27"/>
    </location>
</feature>
<dbReference type="OrthoDB" id="5588650at2"/>
<gene>
    <name evidence="2" type="ORF">SAMN02745724_04849</name>
</gene>
<dbReference type="Pfam" id="PF04247">
    <property type="entry name" value="SirB"/>
    <property type="match status" value="1"/>
</dbReference>
<feature type="transmembrane region" description="Helical" evidence="1">
    <location>
        <begin position="39"/>
        <end position="60"/>
    </location>
</feature>
<name>A0A1I1TC69_9GAMM</name>
<feature type="transmembrane region" description="Helical" evidence="1">
    <location>
        <begin position="72"/>
        <end position="90"/>
    </location>
</feature>
<dbReference type="EMBL" id="FOLO01000068">
    <property type="protein sequence ID" value="SFD56211.1"/>
    <property type="molecule type" value="Genomic_DNA"/>
</dbReference>
<dbReference type="PANTHER" id="PTHR39594:SF1">
    <property type="entry name" value="PROTEIN YCHQ"/>
    <property type="match status" value="1"/>
</dbReference>
<dbReference type="GO" id="GO:0005886">
    <property type="term" value="C:plasma membrane"/>
    <property type="evidence" value="ECO:0007669"/>
    <property type="project" value="TreeGrafter"/>
</dbReference>
<proteinExistence type="predicted"/>
<sequence length="124" mass="14111">MSYLAVKHMHLTFVVLSIVLFYLRAISRLNNWQLAKNKILFISSHVGDTLLLLSAFSLIYMAGLNPMEQPWLLEKIALVIVYIGLGFILLKQKEKPKQFFILIISTISLLLIGYLAGTKNSFLL</sequence>
<organism evidence="2 3">
    <name type="scientific">Pseudoalteromonas denitrificans DSM 6059</name>
    <dbReference type="NCBI Taxonomy" id="1123010"/>
    <lineage>
        <taxon>Bacteria</taxon>
        <taxon>Pseudomonadati</taxon>
        <taxon>Pseudomonadota</taxon>
        <taxon>Gammaproteobacteria</taxon>
        <taxon>Alteromonadales</taxon>
        <taxon>Pseudoalteromonadaceae</taxon>
        <taxon>Pseudoalteromonas</taxon>
    </lineage>
</organism>
<dbReference type="Proteomes" id="UP000198862">
    <property type="component" value="Unassembled WGS sequence"/>
</dbReference>
<dbReference type="PIRSF" id="PIRSF005610">
    <property type="entry name" value="SirB"/>
    <property type="match status" value="1"/>
</dbReference>
<dbReference type="RefSeq" id="WP_091990901.1">
    <property type="nucleotide sequence ID" value="NZ_FOLO01000068.1"/>
</dbReference>
<reference evidence="2 3" key="1">
    <citation type="submission" date="2016-10" db="EMBL/GenBank/DDBJ databases">
        <authorList>
            <person name="de Groot N.N."/>
        </authorList>
    </citation>
    <scope>NUCLEOTIDE SEQUENCE [LARGE SCALE GENOMIC DNA]</scope>
    <source>
        <strain evidence="2 3">DSM 6059</strain>
    </source>
</reference>
<dbReference type="STRING" id="1123010.SAMN02745724_04849"/>